<dbReference type="PANTHER" id="PTHR45641:SF19">
    <property type="entry name" value="NEPHROCYSTIN-3"/>
    <property type="match status" value="1"/>
</dbReference>
<evidence type="ECO:0000313" key="8">
    <source>
        <dbReference type="EMBL" id="MEH8015730.1"/>
    </source>
</evidence>
<dbReference type="PROSITE" id="PS00107">
    <property type="entry name" value="PROTEIN_KINASE_ATP"/>
    <property type="match status" value="1"/>
</dbReference>
<evidence type="ECO:0000313" key="9">
    <source>
        <dbReference type="Proteomes" id="UP001375382"/>
    </source>
</evidence>
<keyword evidence="6" id="KW-1133">Transmembrane helix</keyword>
<proteinExistence type="predicted"/>
<gene>
    <name evidence="8" type="ORF">MN202_00660</name>
</gene>
<evidence type="ECO:0000256" key="4">
    <source>
        <dbReference type="ARBA" id="ARBA00022840"/>
    </source>
</evidence>
<evidence type="ECO:0000256" key="1">
    <source>
        <dbReference type="ARBA" id="ARBA00022737"/>
    </source>
</evidence>
<keyword evidence="8" id="KW-0808">Transferase</keyword>
<dbReference type="InterPro" id="IPR011009">
    <property type="entry name" value="Kinase-like_dom_sf"/>
</dbReference>
<dbReference type="InterPro" id="IPR019734">
    <property type="entry name" value="TPR_rpt"/>
</dbReference>
<dbReference type="InterPro" id="IPR011990">
    <property type="entry name" value="TPR-like_helical_dom_sf"/>
</dbReference>
<dbReference type="Pfam" id="PF13374">
    <property type="entry name" value="TPR_10"/>
    <property type="match status" value="1"/>
</dbReference>
<accession>A0ABU8C1D5</accession>
<keyword evidence="8" id="KW-0418">Kinase</keyword>
<dbReference type="CDD" id="cd14014">
    <property type="entry name" value="STKc_PknB_like"/>
    <property type="match status" value="1"/>
</dbReference>
<dbReference type="GO" id="GO:0016301">
    <property type="term" value="F:kinase activity"/>
    <property type="evidence" value="ECO:0007669"/>
    <property type="project" value="UniProtKB-KW"/>
</dbReference>
<feature type="transmembrane region" description="Helical" evidence="6">
    <location>
        <begin position="340"/>
        <end position="361"/>
    </location>
</feature>
<dbReference type="RefSeq" id="WP_335734151.1">
    <property type="nucleotide sequence ID" value="NZ_JALAAR010000001.1"/>
</dbReference>
<dbReference type="PROSITE" id="PS50011">
    <property type="entry name" value="PROTEIN_KINASE_DOM"/>
    <property type="match status" value="1"/>
</dbReference>
<keyword evidence="6" id="KW-0472">Membrane</keyword>
<keyword evidence="9" id="KW-1185">Reference proteome</keyword>
<keyword evidence="2 5" id="KW-0547">Nucleotide-binding</keyword>
<reference evidence="8 9" key="1">
    <citation type="journal article" date="2023" name="Ecotoxicol. Environ. Saf.">
        <title>Mercury remediation potential of mercury-resistant strain Rheinheimera metallidurans sp. nov. isolated from a municipal waste dumping site.</title>
        <authorList>
            <person name="Yadav V."/>
            <person name="Manjhi A."/>
            <person name="Vadakedath N."/>
        </authorList>
    </citation>
    <scope>NUCLEOTIDE SEQUENCE [LARGE SCALE GENOMIC DNA]</scope>
    <source>
        <strain evidence="8 9">E-49</strain>
    </source>
</reference>
<keyword evidence="1" id="KW-0677">Repeat</keyword>
<dbReference type="Gene3D" id="1.10.510.10">
    <property type="entry name" value="Transferase(Phosphotransferase) domain 1"/>
    <property type="match status" value="1"/>
</dbReference>
<dbReference type="Proteomes" id="UP001375382">
    <property type="component" value="Unassembled WGS sequence"/>
</dbReference>
<feature type="domain" description="Protein kinase" evidence="7">
    <location>
        <begin position="81"/>
        <end position="444"/>
    </location>
</feature>
<protein>
    <submittedName>
        <fullName evidence="8">Serine/threonine-protein kinase</fullName>
    </submittedName>
</protein>
<dbReference type="InterPro" id="IPR017441">
    <property type="entry name" value="Protein_kinase_ATP_BS"/>
</dbReference>
<evidence type="ECO:0000256" key="6">
    <source>
        <dbReference type="SAM" id="Phobius"/>
    </source>
</evidence>
<keyword evidence="4 5" id="KW-0067">ATP-binding</keyword>
<name>A0ABU8C1D5_9GAMM</name>
<evidence type="ECO:0000256" key="5">
    <source>
        <dbReference type="PROSITE-ProRule" id="PRU10141"/>
    </source>
</evidence>
<dbReference type="Gene3D" id="3.30.200.20">
    <property type="entry name" value="Phosphorylase Kinase, domain 1"/>
    <property type="match status" value="1"/>
</dbReference>
<evidence type="ECO:0000256" key="3">
    <source>
        <dbReference type="ARBA" id="ARBA00022803"/>
    </source>
</evidence>
<dbReference type="SUPFAM" id="SSF56112">
    <property type="entry name" value="Protein kinase-like (PK-like)"/>
    <property type="match status" value="1"/>
</dbReference>
<feature type="binding site" evidence="5">
    <location>
        <position position="112"/>
    </location>
    <ligand>
        <name>ATP</name>
        <dbReference type="ChEBI" id="CHEBI:30616"/>
    </ligand>
</feature>
<dbReference type="SMART" id="SM00028">
    <property type="entry name" value="TPR"/>
    <property type="match status" value="7"/>
</dbReference>
<dbReference type="Pfam" id="PF13424">
    <property type="entry name" value="TPR_12"/>
    <property type="match status" value="3"/>
</dbReference>
<keyword evidence="6" id="KW-0812">Transmembrane</keyword>
<evidence type="ECO:0000256" key="2">
    <source>
        <dbReference type="ARBA" id="ARBA00022741"/>
    </source>
</evidence>
<evidence type="ECO:0000259" key="7">
    <source>
        <dbReference type="PROSITE" id="PS50011"/>
    </source>
</evidence>
<keyword evidence="3" id="KW-0802">TPR repeat</keyword>
<dbReference type="PANTHER" id="PTHR45641">
    <property type="entry name" value="TETRATRICOPEPTIDE REPEAT PROTEIN (AFU_ORTHOLOGUE AFUA_6G03870)"/>
    <property type="match status" value="1"/>
</dbReference>
<organism evidence="8 9">
    <name type="scientific">Rheinheimera muenzenbergensis</name>
    <dbReference type="NCBI Taxonomy" id="1193628"/>
    <lineage>
        <taxon>Bacteria</taxon>
        <taxon>Pseudomonadati</taxon>
        <taxon>Pseudomonadota</taxon>
        <taxon>Gammaproteobacteria</taxon>
        <taxon>Chromatiales</taxon>
        <taxon>Chromatiaceae</taxon>
        <taxon>Rheinheimera</taxon>
    </lineage>
</organism>
<dbReference type="EMBL" id="JALAAR010000001">
    <property type="protein sequence ID" value="MEH8015730.1"/>
    <property type="molecule type" value="Genomic_DNA"/>
</dbReference>
<comment type="caution">
    <text evidence="8">The sequence shown here is derived from an EMBL/GenBank/DDBJ whole genome shotgun (WGS) entry which is preliminary data.</text>
</comment>
<dbReference type="InterPro" id="IPR000719">
    <property type="entry name" value="Prot_kinase_dom"/>
</dbReference>
<dbReference type="InterPro" id="IPR008271">
    <property type="entry name" value="Ser/Thr_kinase_AS"/>
</dbReference>
<dbReference type="PROSITE" id="PS00108">
    <property type="entry name" value="PROTEIN_KINASE_ST"/>
    <property type="match status" value="1"/>
</dbReference>
<sequence>MDKQTWQQAEQIYFQAIELPEQQRAAFIASNCQHNDALAGLVQQLLSQQGATVHIQQLLAAGAADVVNLQQDLSGTALGPYRLLHLLGRGGMGAVYLAERADQQFEKQVAIKLINTTLVQPELLHAFKTERQILADLEHSYICRLLDGGTTAQGLPYLVMEYIQGESIDHYCHARQLSVIARLQLMVKVASAVAYAHQNMVVHCDLKPSNILIAAGGEPKLLDFGIARLLGRAAATDPVQQSRRLTPHYAAPELIQSGSVTTLSDVYSLAVVLQQLLGQQQTTDLQWILTRALQSQPAQRYHSVAAFASDLKRYLGRYPVYARPDSWWYRSQMFVRRNRASSVLAGLGLVAVGGFSLVLWLQSLQVAQQRDQARIQRDKAQAITAFVTGMLASVDPFVAQGQVPTVQQILDQSSQSLQRGSRHALLQQPEVEAAVRQVIGRTYFSLGDLASAQGHLEQAKVLAEQHQFTDTELYLSIISTLAGLYKDRYQTAEVLRLSYQALSLAEQLYGVGDIKTLGALSDLASAYHTAGELVKAEQMWQRLYQQRLTLLGDQHPDIVNSLVNLGIINHWLGRYLQAEQYYQQCLDKAIELLTEMHPTTLQCMSTLGSVYEVSGRYAEAEPVILRHIALAQQVLGAKHPDTLRSKHNLADTYRGLGRLADAEALFRQVLAQRRVVLGHDNIETLQSQMKLARVLLLQQQTAEAQPLLIEAYTKMQSQLGADHPSALTAGQLLADVYLTQQNYQSAFTLYLQILQQREQRQGPHPDSVDTLAALAQVHFQLQEPDQAQQRLQQAEQLAQQFPQHNSKRLQKIKTSLMQQ</sequence>
<dbReference type="SUPFAM" id="SSF48452">
    <property type="entry name" value="TPR-like"/>
    <property type="match status" value="3"/>
</dbReference>
<dbReference type="Pfam" id="PF00069">
    <property type="entry name" value="Pkinase"/>
    <property type="match status" value="1"/>
</dbReference>
<dbReference type="SMART" id="SM00220">
    <property type="entry name" value="S_TKc"/>
    <property type="match status" value="1"/>
</dbReference>
<dbReference type="Gene3D" id="1.25.40.10">
    <property type="entry name" value="Tetratricopeptide repeat domain"/>
    <property type="match status" value="2"/>
</dbReference>